<dbReference type="PANTHER" id="PTHR32385:SF15">
    <property type="entry name" value="INOSITOL PHOSPHOCERAMIDE MANNOSYLTRANSFERASE 1"/>
    <property type="match status" value="1"/>
</dbReference>
<keyword evidence="2" id="KW-1133">Transmembrane helix</keyword>
<evidence type="ECO:0000256" key="1">
    <source>
        <dbReference type="ARBA" id="ARBA00022679"/>
    </source>
</evidence>
<feature type="chain" id="PRO_5043965191" evidence="3">
    <location>
        <begin position="27"/>
        <end position="517"/>
    </location>
</feature>
<dbReference type="Gene3D" id="3.90.550.20">
    <property type="match status" value="1"/>
</dbReference>
<evidence type="ECO:0000256" key="3">
    <source>
        <dbReference type="SAM" id="SignalP"/>
    </source>
</evidence>
<sequence length="517" mass="57751">MVTIVMTSRHVCVCSILFVALSMVPSSTNQLSLASVVDKWDPALAGNHTVPADKQTAVQVAHAALQPQHGAKASNSSFWSSKGSFRDESLPSSRGSSDLLQGILGVLGLQASRKPARAPARSWTEASMRRRSAKEDTIPHIIHQVFLDGQAALEEEERKEERASKEFRRFNRRWRDSCQKYHPAWRHMFWDKAAAEQLLEERYPWFLDTWRMYPRVVHRGDAIRPFLLHAYGGLYMDVDVECFDATDDMVDGFDLVLQLEDNGNKSLNNAVMAGAPGLDIWDNMQHLLKDRAPHLVAMHNRARSQRDMSHAVLFATGPWLLRDAFRAATGEPGQLAVGYAGEHEVRGTRIMVYSLGQWFEPCEWSDLSCHALVDVAAVSGTPLRGIVGHHKNAGTWLKGYGEADPPLAARLQLRLNRNLWPTLALGATIITALAVWLCVRILKGRRRWRGLSSSDISQRLGSLGNLNGHKSSMELPRRSMSHGSRLHSLGVAHKAKLSRPASQQKFAILHELEKGQL</sequence>
<feature type="signal peptide" evidence="3">
    <location>
        <begin position="1"/>
        <end position="26"/>
    </location>
</feature>
<dbReference type="PANTHER" id="PTHR32385">
    <property type="entry name" value="MANNOSYL PHOSPHORYLINOSITOL CERAMIDE SYNTHASE"/>
    <property type="match status" value="1"/>
</dbReference>
<keyword evidence="5" id="KW-1185">Reference proteome</keyword>
<dbReference type="InterPro" id="IPR029044">
    <property type="entry name" value="Nucleotide-diphossugar_trans"/>
</dbReference>
<dbReference type="GO" id="GO:0016020">
    <property type="term" value="C:membrane"/>
    <property type="evidence" value="ECO:0007669"/>
    <property type="project" value="GOC"/>
</dbReference>
<protein>
    <submittedName>
        <fullName evidence="4">Uncharacterized protein</fullName>
    </submittedName>
</protein>
<dbReference type="InterPro" id="IPR007577">
    <property type="entry name" value="GlycoTrfase_DXD_sugar-bd_CS"/>
</dbReference>
<keyword evidence="1" id="KW-0808">Transferase</keyword>
<keyword evidence="3" id="KW-0732">Signal</keyword>
<evidence type="ECO:0000313" key="5">
    <source>
        <dbReference type="Proteomes" id="UP001314263"/>
    </source>
</evidence>
<dbReference type="InterPro" id="IPR051706">
    <property type="entry name" value="Glycosyltransferase_domain"/>
</dbReference>
<organism evidence="4 5">
    <name type="scientific">Coccomyxa viridis</name>
    <dbReference type="NCBI Taxonomy" id="1274662"/>
    <lineage>
        <taxon>Eukaryota</taxon>
        <taxon>Viridiplantae</taxon>
        <taxon>Chlorophyta</taxon>
        <taxon>core chlorophytes</taxon>
        <taxon>Trebouxiophyceae</taxon>
        <taxon>Trebouxiophyceae incertae sedis</taxon>
        <taxon>Coccomyxaceae</taxon>
        <taxon>Coccomyxa</taxon>
    </lineage>
</organism>
<proteinExistence type="predicted"/>
<dbReference type="SUPFAM" id="SSF53448">
    <property type="entry name" value="Nucleotide-diphospho-sugar transferases"/>
    <property type="match status" value="1"/>
</dbReference>
<feature type="transmembrane region" description="Helical" evidence="2">
    <location>
        <begin position="419"/>
        <end position="439"/>
    </location>
</feature>
<dbReference type="Proteomes" id="UP001314263">
    <property type="component" value="Unassembled WGS sequence"/>
</dbReference>
<dbReference type="AlphaFoldDB" id="A0AAV1IHS2"/>
<dbReference type="EMBL" id="CAUYUE010000014">
    <property type="protein sequence ID" value="CAK0786341.1"/>
    <property type="molecule type" value="Genomic_DNA"/>
</dbReference>
<comment type="caution">
    <text evidence="4">The sequence shown here is derived from an EMBL/GenBank/DDBJ whole genome shotgun (WGS) entry which is preliminary data.</text>
</comment>
<evidence type="ECO:0000256" key="2">
    <source>
        <dbReference type="SAM" id="Phobius"/>
    </source>
</evidence>
<keyword evidence="2" id="KW-0812">Transmembrane</keyword>
<dbReference type="GO" id="GO:0000030">
    <property type="term" value="F:mannosyltransferase activity"/>
    <property type="evidence" value="ECO:0007669"/>
    <property type="project" value="TreeGrafter"/>
</dbReference>
<dbReference type="Pfam" id="PF04488">
    <property type="entry name" value="Gly_transf_sug"/>
    <property type="match status" value="1"/>
</dbReference>
<name>A0AAV1IHS2_9CHLO</name>
<reference evidence="4 5" key="1">
    <citation type="submission" date="2023-10" db="EMBL/GenBank/DDBJ databases">
        <authorList>
            <person name="Maclean D."/>
            <person name="Macfadyen A."/>
        </authorList>
    </citation>
    <scope>NUCLEOTIDE SEQUENCE [LARGE SCALE GENOMIC DNA]</scope>
</reference>
<dbReference type="GO" id="GO:0051999">
    <property type="term" value="P:mannosyl-inositol phosphorylceramide biosynthetic process"/>
    <property type="evidence" value="ECO:0007669"/>
    <property type="project" value="TreeGrafter"/>
</dbReference>
<evidence type="ECO:0000313" key="4">
    <source>
        <dbReference type="EMBL" id="CAK0786341.1"/>
    </source>
</evidence>
<accession>A0AAV1IHS2</accession>
<keyword evidence="2" id="KW-0472">Membrane</keyword>
<gene>
    <name evidence="4" type="ORF">CVIRNUC_009554</name>
</gene>